<sequence>MDLNIMIEFFNSIGQTLRVVQTICVVYARIGSQKIAEYVKNFNAEHEAFQVCFYANQCKAFIQNKMVYLYNNNRFINKCTNVFHYGAVWLFAYLQYRRTEPFVKSWTCVSALVKSYYSYKQFNYRFNELYDTKPLVDLDDYKTALETVKDVVKSETAIAECLVTLKLGDKYIHRICNPATLFRDAPTTNILFEQSDVKFLSIEYHSTDYLNPQVLEIDKNELLVNNEILSAAFVKRALEYQIPYHRFNKNYKILLMDNNLKTVSLNRGEYIVLHKSYYSIMNEEGFRENIYSDRNQEIVPNE</sequence>
<dbReference type="EMBL" id="MN739054">
    <property type="protein sequence ID" value="QHS86378.1"/>
    <property type="molecule type" value="Genomic_DNA"/>
</dbReference>
<proteinExistence type="predicted"/>
<evidence type="ECO:0000313" key="1">
    <source>
        <dbReference type="EMBL" id="QHS86378.1"/>
    </source>
</evidence>
<dbReference type="AlphaFoldDB" id="A0A6C0B4C4"/>
<accession>A0A6C0B4C4</accession>
<name>A0A6C0B4C4_9ZZZZ</name>
<protein>
    <submittedName>
        <fullName evidence="1">Uncharacterized protein</fullName>
    </submittedName>
</protein>
<reference evidence="1" key="1">
    <citation type="journal article" date="2020" name="Nature">
        <title>Giant virus diversity and host interactions through global metagenomics.</title>
        <authorList>
            <person name="Schulz F."/>
            <person name="Roux S."/>
            <person name="Paez-Espino D."/>
            <person name="Jungbluth S."/>
            <person name="Walsh D.A."/>
            <person name="Denef V.J."/>
            <person name="McMahon K.D."/>
            <person name="Konstantinidis K.T."/>
            <person name="Eloe-Fadrosh E.A."/>
            <person name="Kyrpides N.C."/>
            <person name="Woyke T."/>
        </authorList>
    </citation>
    <scope>NUCLEOTIDE SEQUENCE</scope>
    <source>
        <strain evidence="1">GVMAG-M-3300009187-29</strain>
    </source>
</reference>
<organism evidence="1">
    <name type="scientific">viral metagenome</name>
    <dbReference type="NCBI Taxonomy" id="1070528"/>
    <lineage>
        <taxon>unclassified sequences</taxon>
        <taxon>metagenomes</taxon>
        <taxon>organismal metagenomes</taxon>
    </lineage>
</organism>